<protein>
    <submittedName>
        <fullName evidence="7">Uncharacterized membrane protein YbhN, UPF0104 family</fullName>
    </submittedName>
</protein>
<dbReference type="Proteomes" id="UP001206128">
    <property type="component" value="Unassembled WGS sequence"/>
</dbReference>
<keyword evidence="5 6" id="KW-0472">Membrane</keyword>
<feature type="transmembrane region" description="Helical" evidence="6">
    <location>
        <begin position="162"/>
        <end position="183"/>
    </location>
</feature>
<organism evidence="7 8">
    <name type="scientific">Goodfellowiella coeruleoviolacea</name>
    <dbReference type="NCBI Taxonomy" id="334858"/>
    <lineage>
        <taxon>Bacteria</taxon>
        <taxon>Bacillati</taxon>
        <taxon>Actinomycetota</taxon>
        <taxon>Actinomycetes</taxon>
        <taxon>Pseudonocardiales</taxon>
        <taxon>Pseudonocardiaceae</taxon>
        <taxon>Goodfellowiella</taxon>
    </lineage>
</organism>
<feature type="transmembrane region" description="Helical" evidence="6">
    <location>
        <begin position="244"/>
        <end position="267"/>
    </location>
</feature>
<keyword evidence="2" id="KW-1003">Cell membrane</keyword>
<feature type="transmembrane region" description="Helical" evidence="6">
    <location>
        <begin position="57"/>
        <end position="80"/>
    </location>
</feature>
<evidence type="ECO:0000313" key="8">
    <source>
        <dbReference type="Proteomes" id="UP001206128"/>
    </source>
</evidence>
<evidence type="ECO:0000256" key="5">
    <source>
        <dbReference type="ARBA" id="ARBA00023136"/>
    </source>
</evidence>
<evidence type="ECO:0000256" key="2">
    <source>
        <dbReference type="ARBA" id="ARBA00022475"/>
    </source>
</evidence>
<comment type="caution">
    <text evidence="7">The sequence shown here is derived from an EMBL/GenBank/DDBJ whole genome shotgun (WGS) entry which is preliminary data.</text>
</comment>
<feature type="transmembrane region" description="Helical" evidence="6">
    <location>
        <begin position="287"/>
        <end position="311"/>
    </location>
</feature>
<evidence type="ECO:0000313" key="7">
    <source>
        <dbReference type="EMBL" id="MCP2163168.1"/>
    </source>
</evidence>
<evidence type="ECO:0000256" key="1">
    <source>
        <dbReference type="ARBA" id="ARBA00004651"/>
    </source>
</evidence>
<keyword evidence="3 6" id="KW-0812">Transmembrane</keyword>
<dbReference type="EMBL" id="JAMTCK010000001">
    <property type="protein sequence ID" value="MCP2163168.1"/>
    <property type="molecule type" value="Genomic_DNA"/>
</dbReference>
<feature type="transmembrane region" description="Helical" evidence="6">
    <location>
        <begin position="131"/>
        <end position="155"/>
    </location>
</feature>
<feature type="transmembrane region" description="Helical" evidence="6">
    <location>
        <begin position="92"/>
        <end position="111"/>
    </location>
</feature>
<dbReference type="AlphaFoldDB" id="A0AAE3GBM0"/>
<dbReference type="InterPro" id="IPR022791">
    <property type="entry name" value="L-PG_synthase/AglD"/>
</dbReference>
<dbReference type="GO" id="GO:0005886">
    <property type="term" value="C:plasma membrane"/>
    <property type="evidence" value="ECO:0007669"/>
    <property type="project" value="UniProtKB-SubCell"/>
</dbReference>
<keyword evidence="4 6" id="KW-1133">Transmembrane helix</keyword>
<feature type="transmembrane region" description="Helical" evidence="6">
    <location>
        <begin position="210"/>
        <end position="232"/>
    </location>
</feature>
<evidence type="ECO:0000256" key="6">
    <source>
        <dbReference type="SAM" id="Phobius"/>
    </source>
</evidence>
<gene>
    <name evidence="7" type="ORF">LX83_000008</name>
</gene>
<sequence length="331" mass="35020">MRPVSTTTSRPPRRRARELLSAALTVVAAAALCWWSLRGVDWPSLLDTLRRSSPALVALSVIGYTLAFCVLDVTGFTLVYRRHLAPGVPVRDVIVVVCGKLLPGLVFPLLTKVVAPVYFRRRWGVPALRTLGATEVLTVADAVVLVGVVAVGALLTDGMPAVTAPLGAVVAAVLAAFLLWAWLPSARPLFPRLRANAFLSVLVRTSPAEMLVQLALRFGLVVAMALSWWLLLLATGTPLSPGHLVQFCSVFLIATQLPISVGGYGGPQGVCVLLLSDAWGLLSQVEAVALSLLWSTAYLLSRAVVGAAFAVPVFRLLRAGGPVEPEGAARA</sequence>
<feature type="transmembrane region" description="Helical" evidence="6">
    <location>
        <begin position="19"/>
        <end position="37"/>
    </location>
</feature>
<dbReference type="Pfam" id="PF03706">
    <property type="entry name" value="LPG_synthase_TM"/>
    <property type="match status" value="1"/>
</dbReference>
<proteinExistence type="predicted"/>
<evidence type="ECO:0000256" key="3">
    <source>
        <dbReference type="ARBA" id="ARBA00022692"/>
    </source>
</evidence>
<name>A0AAE3GBM0_9PSEU</name>
<evidence type="ECO:0000256" key="4">
    <source>
        <dbReference type="ARBA" id="ARBA00022989"/>
    </source>
</evidence>
<comment type="subcellular location">
    <subcellularLocation>
        <location evidence="1">Cell membrane</location>
        <topology evidence="1">Multi-pass membrane protein</topology>
    </subcellularLocation>
</comment>
<accession>A0AAE3GBM0</accession>
<keyword evidence="8" id="KW-1185">Reference proteome</keyword>
<reference evidence="7" key="1">
    <citation type="submission" date="2022-06" db="EMBL/GenBank/DDBJ databases">
        <title>Genomic Encyclopedia of Archaeal and Bacterial Type Strains, Phase II (KMG-II): from individual species to whole genera.</title>
        <authorList>
            <person name="Goeker M."/>
        </authorList>
    </citation>
    <scope>NUCLEOTIDE SEQUENCE</scope>
    <source>
        <strain evidence="7">DSM 43935</strain>
    </source>
</reference>